<dbReference type="InterPro" id="IPR000182">
    <property type="entry name" value="GNAT_dom"/>
</dbReference>
<keyword evidence="2" id="KW-0808">Transferase</keyword>
<dbReference type="Gene3D" id="3.40.630.30">
    <property type="match status" value="1"/>
</dbReference>
<dbReference type="GO" id="GO:0016747">
    <property type="term" value="F:acyltransferase activity, transferring groups other than amino-acyl groups"/>
    <property type="evidence" value="ECO:0007669"/>
    <property type="project" value="InterPro"/>
</dbReference>
<dbReference type="KEGG" id="slau:SLA_3975"/>
<protein>
    <submittedName>
        <fullName evidence="2">Acetyltransferase</fullName>
    </submittedName>
</protein>
<name>A0A160P1Y9_STRLU</name>
<gene>
    <name evidence="2" type="ORF">SLA_3975</name>
</gene>
<evidence type="ECO:0000259" key="1">
    <source>
        <dbReference type="PROSITE" id="PS51186"/>
    </source>
</evidence>
<dbReference type="InterPro" id="IPR016181">
    <property type="entry name" value="Acyl_CoA_acyltransferase"/>
</dbReference>
<dbReference type="PROSITE" id="PS51186">
    <property type="entry name" value="GNAT"/>
    <property type="match status" value="1"/>
</dbReference>
<dbReference type="AlphaFoldDB" id="A0A160P1Y9"/>
<feature type="domain" description="N-acetyltransferase" evidence="1">
    <location>
        <begin position="3"/>
        <end position="184"/>
    </location>
</feature>
<dbReference type="EMBL" id="AP017424">
    <property type="protein sequence ID" value="BAU84864.1"/>
    <property type="molecule type" value="Genomic_DNA"/>
</dbReference>
<proteinExistence type="predicted"/>
<dbReference type="Pfam" id="PF00583">
    <property type="entry name" value="Acetyltransf_1"/>
    <property type="match status" value="1"/>
</dbReference>
<dbReference type="RefSeq" id="WP_359885506.1">
    <property type="nucleotide sequence ID" value="NZ_JBEYHT010000100.1"/>
</dbReference>
<sequence length="189" mass="21331">MDYAIRVIRADEWEKARELRLEALQDPVAHLAFLETYEDAVARPDAFWQERTAGAGESGNGRVRQFVAETPEGRWLGTVSVLVERPDDEGGVAFGEAPTVDQTHVVGVFVREEARGSGVIDALFRAAVEWSWGVSGVRPIERVRLYVHEENKRAEAFYRRFGFVWTGVRVLMPGSATDYDREYELVRAG</sequence>
<dbReference type="SUPFAM" id="SSF55729">
    <property type="entry name" value="Acyl-CoA N-acyltransferases (Nat)"/>
    <property type="match status" value="1"/>
</dbReference>
<reference evidence="2 3" key="1">
    <citation type="journal article" date="2016" name="Genome Announc.">
        <title>Complete Genome Sequence of Thiostrepton-Producing Streptomyces laurentii ATCC 31255.</title>
        <authorList>
            <person name="Doi K."/>
            <person name="Fujino Y."/>
            <person name="Nagayoshi Y."/>
            <person name="Ohshima T."/>
            <person name="Ogata S."/>
        </authorList>
    </citation>
    <scope>NUCLEOTIDE SEQUENCE [LARGE SCALE GENOMIC DNA]</scope>
    <source>
        <strain evidence="2 3">ATCC 31255</strain>
    </source>
</reference>
<evidence type="ECO:0000313" key="2">
    <source>
        <dbReference type="EMBL" id="BAU84864.1"/>
    </source>
</evidence>
<keyword evidence="3" id="KW-1185">Reference proteome</keyword>
<organism evidence="2 3">
    <name type="scientific">Streptomyces laurentii</name>
    <dbReference type="NCBI Taxonomy" id="39478"/>
    <lineage>
        <taxon>Bacteria</taxon>
        <taxon>Bacillati</taxon>
        <taxon>Actinomycetota</taxon>
        <taxon>Actinomycetes</taxon>
        <taxon>Kitasatosporales</taxon>
        <taxon>Streptomycetaceae</taxon>
        <taxon>Streptomyces</taxon>
    </lineage>
</organism>
<dbReference type="Proteomes" id="UP000217676">
    <property type="component" value="Chromosome"/>
</dbReference>
<accession>A0A160P1Y9</accession>
<evidence type="ECO:0000313" key="3">
    <source>
        <dbReference type="Proteomes" id="UP000217676"/>
    </source>
</evidence>